<dbReference type="RefSeq" id="WP_182166662.1">
    <property type="nucleotide sequence ID" value="NZ_JACEZT010000019.1"/>
</dbReference>
<sequence>MPAEPNPIIDRCASLAMTLSRAQQLAVEHDANDPDSLARVLGLDTETWQPIRDRRWVWMAAQGASVGYRDVMDERALVDAISSAKVESKYFVHMCTLLDEVPLQVVIMACSQVAQQSQIPMPMIWKNVATLARIVSARRAKFWSIDNY</sequence>
<evidence type="ECO:0000313" key="1">
    <source>
        <dbReference type="EMBL" id="MBA5639799.1"/>
    </source>
</evidence>
<dbReference type="AlphaFoldDB" id="A0A7W2EWA7"/>
<organism evidence="1 2">
    <name type="scientific">Rugamonas brunnea</name>
    <dbReference type="NCBI Taxonomy" id="2758569"/>
    <lineage>
        <taxon>Bacteria</taxon>
        <taxon>Pseudomonadati</taxon>
        <taxon>Pseudomonadota</taxon>
        <taxon>Betaproteobacteria</taxon>
        <taxon>Burkholderiales</taxon>
        <taxon>Oxalobacteraceae</taxon>
        <taxon>Telluria group</taxon>
        <taxon>Rugamonas</taxon>
    </lineage>
</organism>
<dbReference type="EMBL" id="JACEZT010000019">
    <property type="protein sequence ID" value="MBA5639799.1"/>
    <property type="molecule type" value="Genomic_DNA"/>
</dbReference>
<evidence type="ECO:0000313" key="2">
    <source>
        <dbReference type="Proteomes" id="UP000534388"/>
    </source>
</evidence>
<proteinExistence type="predicted"/>
<keyword evidence="2" id="KW-1185">Reference proteome</keyword>
<reference evidence="1 2" key="1">
    <citation type="submission" date="2020-07" db="EMBL/GenBank/DDBJ databases">
        <title>Novel species isolated from subtropical streams in China.</title>
        <authorList>
            <person name="Lu H."/>
        </authorList>
    </citation>
    <scope>NUCLEOTIDE SEQUENCE [LARGE SCALE GENOMIC DNA]</scope>
    <source>
        <strain evidence="1 2">LX20W</strain>
    </source>
</reference>
<gene>
    <name evidence="1" type="ORF">H3H37_22310</name>
</gene>
<protein>
    <submittedName>
        <fullName evidence="1">Uncharacterized protein</fullName>
    </submittedName>
</protein>
<dbReference type="Proteomes" id="UP000534388">
    <property type="component" value="Unassembled WGS sequence"/>
</dbReference>
<accession>A0A7W2EWA7</accession>
<comment type="caution">
    <text evidence="1">The sequence shown here is derived from an EMBL/GenBank/DDBJ whole genome shotgun (WGS) entry which is preliminary data.</text>
</comment>
<name>A0A7W2EWA7_9BURK</name>